<evidence type="ECO:0000313" key="10">
    <source>
        <dbReference type="EMBL" id="KAK3099280.1"/>
    </source>
</evidence>
<evidence type="ECO:0000256" key="1">
    <source>
        <dbReference type="ARBA" id="ARBA00004323"/>
    </source>
</evidence>
<keyword evidence="4" id="KW-0812">Transmembrane</keyword>
<keyword evidence="7" id="KW-0333">Golgi apparatus</keyword>
<evidence type="ECO:0000256" key="6">
    <source>
        <dbReference type="ARBA" id="ARBA00022989"/>
    </source>
</evidence>
<keyword evidence="6" id="KW-1133">Transmembrane helix</keyword>
<proteinExistence type="inferred from homology"/>
<evidence type="ECO:0000313" key="11">
    <source>
        <dbReference type="Proteomes" id="UP001186944"/>
    </source>
</evidence>
<keyword evidence="11" id="KW-1185">Reference proteome</keyword>
<dbReference type="Gene3D" id="3.40.50.300">
    <property type="entry name" value="P-loop containing nucleotide triphosphate hydrolases"/>
    <property type="match status" value="1"/>
</dbReference>
<keyword evidence="9" id="KW-0325">Glycoprotein</keyword>
<sequence length="310" mass="36353">MFTMKKSYHLVVPMNQLVSSLSTPMSHDFNVTSTTEGPKCRKKLTVAFLKVHKAGSTTIMNIFLRFAIRNNLNIALPKKSSGYGFNYLGYGKTLNKSNIVPLPANETYSILCNHVVYSKSFDFGLNKTKFNDLHAVENYVRKLDSEFQFVMLMEYFDESLIMLRRLLCWDVKEVLYVPLNVNRKAKKEHVQLSSLAEEYLLRFNYADFRLYDYFKISFMQRLKSYGQDLEDEVEYFRSLRARVTAFCVSKSKGILDIPASVWNDPFIVTLQDCLEMTMPELPMLHRLINVANERYNSWRKHFMYEEEIKS</sequence>
<dbReference type="PANTHER" id="PTHR14647:SF87">
    <property type="entry name" value="PUTATIVE-RELATED"/>
    <property type="match status" value="1"/>
</dbReference>
<evidence type="ECO:0000256" key="8">
    <source>
        <dbReference type="ARBA" id="ARBA00023136"/>
    </source>
</evidence>
<reference evidence="10" key="1">
    <citation type="submission" date="2019-08" db="EMBL/GenBank/DDBJ databases">
        <title>The improved chromosome-level genome for the pearl oyster Pinctada fucata martensii using PacBio sequencing and Hi-C.</title>
        <authorList>
            <person name="Zheng Z."/>
        </authorList>
    </citation>
    <scope>NUCLEOTIDE SEQUENCE</scope>
    <source>
        <strain evidence="10">ZZ-2019</strain>
        <tissue evidence="10">Adductor muscle</tissue>
    </source>
</reference>
<evidence type="ECO:0000256" key="2">
    <source>
        <dbReference type="ARBA" id="ARBA00008124"/>
    </source>
</evidence>
<dbReference type="InterPro" id="IPR027417">
    <property type="entry name" value="P-loop_NTPase"/>
</dbReference>
<dbReference type="AlphaFoldDB" id="A0AA88YLD2"/>
<dbReference type="Proteomes" id="UP001186944">
    <property type="component" value="Unassembled WGS sequence"/>
</dbReference>
<gene>
    <name evidence="10" type="ORF">FSP39_001997</name>
</gene>
<comment type="subcellular location">
    <subcellularLocation>
        <location evidence="1">Golgi apparatus membrane</location>
        <topology evidence="1">Single-pass type II membrane protein</topology>
    </subcellularLocation>
</comment>
<evidence type="ECO:0000256" key="5">
    <source>
        <dbReference type="ARBA" id="ARBA00022968"/>
    </source>
</evidence>
<keyword evidence="3" id="KW-0808">Transferase</keyword>
<dbReference type="EMBL" id="VSWD01000006">
    <property type="protein sequence ID" value="KAK3099280.1"/>
    <property type="molecule type" value="Genomic_DNA"/>
</dbReference>
<keyword evidence="8" id="KW-0472">Membrane</keyword>
<keyword evidence="5" id="KW-0735">Signal-anchor</keyword>
<evidence type="ECO:0000256" key="3">
    <source>
        <dbReference type="ARBA" id="ARBA00022679"/>
    </source>
</evidence>
<name>A0AA88YLD2_PINIB</name>
<evidence type="ECO:0000256" key="4">
    <source>
        <dbReference type="ARBA" id="ARBA00022692"/>
    </source>
</evidence>
<evidence type="ECO:0000256" key="7">
    <source>
        <dbReference type="ARBA" id="ARBA00023034"/>
    </source>
</evidence>
<evidence type="ECO:0008006" key="12">
    <source>
        <dbReference type="Google" id="ProtNLM"/>
    </source>
</evidence>
<dbReference type="PANTHER" id="PTHR14647">
    <property type="entry name" value="GALACTOSE-3-O-SULFOTRANSFERASE"/>
    <property type="match status" value="1"/>
</dbReference>
<evidence type="ECO:0000256" key="9">
    <source>
        <dbReference type="ARBA" id="ARBA00023180"/>
    </source>
</evidence>
<comment type="caution">
    <text evidence="10">The sequence shown here is derived from an EMBL/GenBank/DDBJ whole genome shotgun (WGS) entry which is preliminary data.</text>
</comment>
<dbReference type="GO" id="GO:0001733">
    <property type="term" value="F:galactosylceramide sulfotransferase activity"/>
    <property type="evidence" value="ECO:0007669"/>
    <property type="project" value="InterPro"/>
</dbReference>
<protein>
    <recommendedName>
        <fullName evidence="12">Galactosylceramide sulfotransferase-like</fullName>
    </recommendedName>
</protein>
<dbReference type="GO" id="GO:0000139">
    <property type="term" value="C:Golgi membrane"/>
    <property type="evidence" value="ECO:0007669"/>
    <property type="project" value="UniProtKB-SubCell"/>
</dbReference>
<dbReference type="Pfam" id="PF06990">
    <property type="entry name" value="Gal-3-0_sulfotr"/>
    <property type="match status" value="2"/>
</dbReference>
<organism evidence="10 11">
    <name type="scientific">Pinctada imbricata</name>
    <name type="common">Atlantic pearl-oyster</name>
    <name type="synonym">Pinctada martensii</name>
    <dbReference type="NCBI Taxonomy" id="66713"/>
    <lineage>
        <taxon>Eukaryota</taxon>
        <taxon>Metazoa</taxon>
        <taxon>Spiralia</taxon>
        <taxon>Lophotrochozoa</taxon>
        <taxon>Mollusca</taxon>
        <taxon>Bivalvia</taxon>
        <taxon>Autobranchia</taxon>
        <taxon>Pteriomorphia</taxon>
        <taxon>Pterioida</taxon>
        <taxon>Pterioidea</taxon>
        <taxon>Pteriidae</taxon>
        <taxon>Pinctada</taxon>
    </lineage>
</organism>
<dbReference type="InterPro" id="IPR009729">
    <property type="entry name" value="Gal-3-0_sulfotransfrase"/>
</dbReference>
<dbReference type="GO" id="GO:0009247">
    <property type="term" value="P:glycolipid biosynthetic process"/>
    <property type="evidence" value="ECO:0007669"/>
    <property type="project" value="InterPro"/>
</dbReference>
<accession>A0AA88YLD2</accession>
<comment type="similarity">
    <text evidence="2">Belongs to the galactose-3-O-sulfotransferase family.</text>
</comment>